<dbReference type="PANTHER" id="PTHR37012:SF2">
    <property type="entry name" value="BZIP DOMAIN-CONTAINING PROTEIN-RELATED"/>
    <property type="match status" value="1"/>
</dbReference>
<dbReference type="GO" id="GO:0003700">
    <property type="term" value="F:DNA-binding transcription factor activity"/>
    <property type="evidence" value="ECO:0007669"/>
    <property type="project" value="InterPro"/>
</dbReference>
<dbReference type="OrthoDB" id="5086080at2759"/>
<dbReference type="Proteomes" id="UP000258309">
    <property type="component" value="Unassembled WGS sequence"/>
</dbReference>
<evidence type="ECO:0000313" key="3">
    <source>
        <dbReference type="Proteomes" id="UP000258309"/>
    </source>
</evidence>
<dbReference type="OMA" id="FDIVWRF"/>
<evidence type="ECO:0000256" key="1">
    <source>
        <dbReference type="SAM" id="MobiDB-lite"/>
    </source>
</evidence>
<evidence type="ECO:0000313" key="2">
    <source>
        <dbReference type="EMBL" id="RFU25415.1"/>
    </source>
</evidence>
<dbReference type="InterPro" id="IPR046347">
    <property type="entry name" value="bZIP_sf"/>
</dbReference>
<dbReference type="PANTHER" id="PTHR37012">
    <property type="entry name" value="B-ZIP TRANSCRIPTION FACTOR (EUROFUNG)-RELATED"/>
    <property type="match status" value="1"/>
</dbReference>
<keyword evidence="3" id="KW-1185">Reference proteome</keyword>
<name>A0A3E2GW59_SCYLI</name>
<feature type="region of interest" description="Disordered" evidence="1">
    <location>
        <begin position="1"/>
        <end position="37"/>
    </location>
</feature>
<accession>A0A3E2GW59</accession>
<feature type="non-terminal residue" evidence="2">
    <location>
        <position position="343"/>
    </location>
</feature>
<feature type="compositionally biased region" description="Acidic residues" evidence="1">
    <location>
        <begin position="129"/>
        <end position="138"/>
    </location>
</feature>
<feature type="compositionally biased region" description="Basic and acidic residues" evidence="1">
    <location>
        <begin position="22"/>
        <end position="37"/>
    </location>
</feature>
<gene>
    <name evidence="2" type="ORF">B7463_g10927</name>
</gene>
<feature type="non-terminal residue" evidence="2">
    <location>
        <position position="1"/>
    </location>
</feature>
<comment type="caution">
    <text evidence="2">The sequence shown here is derived from an EMBL/GenBank/DDBJ whole genome shotgun (WGS) entry which is preliminary data.</text>
</comment>
<dbReference type="AlphaFoldDB" id="A0A3E2GW59"/>
<protein>
    <recommendedName>
        <fullName evidence="4">BZIP domain-containing protein</fullName>
    </recommendedName>
</protein>
<sequence>MSSTPSRVRTRRDISTSRLQRKRETDRLAQRANRERTKQRIERLEEEVKRLRSQDQNAVFLELTQTIENQQKRCAKLEGALLKVLSIIRSTCDPIPGMLSPPSMPMCGDIAEKEVPEASLQVPKPTDEIASDSDETPSEDGGWPTSCIAESPPNPDGAEQSTFLANLPILTDPTNLWTNLATETPGDILTSDLEAVSAVLHQQLSTSSLFQGLSFLPLAADEEKWDVSNDAFLRALQSAASVLEPDHVDPDVPFKAIFSGWHTIEPQERNKPIWTMLRAIDERVFGLWTSKTQKIALMYITHMLVKYRMNPTPTNFENIPSWLRSRPSQDYVNHPLVIDLLLW</sequence>
<evidence type="ECO:0008006" key="4">
    <source>
        <dbReference type="Google" id="ProtNLM"/>
    </source>
</evidence>
<organism evidence="2 3">
    <name type="scientific">Scytalidium lignicola</name>
    <name type="common">Hyphomycete</name>
    <dbReference type="NCBI Taxonomy" id="5539"/>
    <lineage>
        <taxon>Eukaryota</taxon>
        <taxon>Fungi</taxon>
        <taxon>Dikarya</taxon>
        <taxon>Ascomycota</taxon>
        <taxon>Pezizomycotina</taxon>
        <taxon>Leotiomycetes</taxon>
        <taxon>Leotiomycetes incertae sedis</taxon>
        <taxon>Scytalidium</taxon>
    </lineage>
</organism>
<reference evidence="2 3" key="1">
    <citation type="submission" date="2018-05" db="EMBL/GenBank/DDBJ databases">
        <title>Draft genome sequence of Scytalidium lignicola DSM 105466, a ubiquitous saprotrophic fungus.</title>
        <authorList>
            <person name="Buettner E."/>
            <person name="Gebauer A.M."/>
            <person name="Hofrichter M."/>
            <person name="Liers C."/>
            <person name="Kellner H."/>
        </authorList>
    </citation>
    <scope>NUCLEOTIDE SEQUENCE [LARGE SCALE GENOMIC DNA]</scope>
    <source>
        <strain evidence="2 3">DSM 105466</strain>
    </source>
</reference>
<dbReference type="CDD" id="cd14688">
    <property type="entry name" value="bZIP_YAP"/>
    <property type="match status" value="1"/>
</dbReference>
<proteinExistence type="predicted"/>
<feature type="region of interest" description="Disordered" evidence="1">
    <location>
        <begin position="121"/>
        <end position="160"/>
    </location>
</feature>
<dbReference type="EMBL" id="NCSJ02000335">
    <property type="protein sequence ID" value="RFU25415.1"/>
    <property type="molecule type" value="Genomic_DNA"/>
</dbReference>
<dbReference type="SUPFAM" id="SSF57959">
    <property type="entry name" value="Leucine zipper domain"/>
    <property type="match status" value="1"/>
</dbReference>